<name>A0A0K9XLM7_9ACTN</name>
<reference evidence="2" key="1">
    <citation type="submission" date="2015-07" db="EMBL/GenBank/DDBJ databases">
        <title>Draft genome sequence of Streptomyces sp. CMAA 1322, a bacterium isolated from Caatinga biome, from dry forest semiarid of Brazil.</title>
        <authorList>
            <person name="Santos S.N."/>
            <person name="Gacesa R."/>
            <person name="Taketani R.G."/>
            <person name="Long P.F."/>
            <person name="Melo I.S."/>
        </authorList>
    </citation>
    <scope>NUCLEOTIDE SEQUENCE [LARGE SCALE GENOMIC DNA]</scope>
    <source>
        <strain evidence="2">CMAA 1322</strain>
    </source>
</reference>
<organism evidence="1 2">
    <name type="scientific">Streptomyces caatingaensis</name>
    <dbReference type="NCBI Taxonomy" id="1678637"/>
    <lineage>
        <taxon>Bacteria</taxon>
        <taxon>Bacillati</taxon>
        <taxon>Actinomycetota</taxon>
        <taxon>Actinomycetes</taxon>
        <taxon>Kitasatosporales</taxon>
        <taxon>Streptomycetaceae</taxon>
        <taxon>Streptomyces</taxon>
    </lineage>
</organism>
<evidence type="ECO:0000313" key="1">
    <source>
        <dbReference type="EMBL" id="KNB53577.1"/>
    </source>
</evidence>
<keyword evidence="2" id="KW-1185">Reference proteome</keyword>
<dbReference type="Gene3D" id="3.40.50.720">
    <property type="entry name" value="NAD(P)-binding Rossmann-like Domain"/>
    <property type="match status" value="1"/>
</dbReference>
<dbReference type="AlphaFoldDB" id="A0A0K9XLM7"/>
<dbReference type="Proteomes" id="UP000037288">
    <property type="component" value="Unassembled WGS sequence"/>
</dbReference>
<protein>
    <recommendedName>
        <fullName evidence="3">NAD-dependent epimerase/dehydratase domain-containing protein</fullName>
    </recommendedName>
</protein>
<sequence>MVGHRRCLLIAPEAGGQVLNIGTGWPTTIRSIADRTLKHYLEAELVERPLPPGDPMGGYADTRRMRRVLGSKPQVTMEEGVDRYVKWIKERPEATPQWMRELAAERRLRAA</sequence>
<dbReference type="EMBL" id="LFXA01000002">
    <property type="protein sequence ID" value="KNB53577.1"/>
    <property type="molecule type" value="Genomic_DNA"/>
</dbReference>
<dbReference type="PATRIC" id="fig|1678637.3.peg.593"/>
<comment type="caution">
    <text evidence="1">The sequence shown here is derived from an EMBL/GenBank/DDBJ whole genome shotgun (WGS) entry which is preliminary data.</text>
</comment>
<accession>A0A0K9XLM7</accession>
<evidence type="ECO:0000313" key="2">
    <source>
        <dbReference type="Proteomes" id="UP000037288"/>
    </source>
</evidence>
<dbReference type="InterPro" id="IPR036291">
    <property type="entry name" value="NAD(P)-bd_dom_sf"/>
</dbReference>
<dbReference type="STRING" id="1678637.AC230_02730"/>
<gene>
    <name evidence="1" type="ORF">AC230_02730</name>
</gene>
<proteinExistence type="predicted"/>
<dbReference type="SUPFAM" id="SSF51735">
    <property type="entry name" value="NAD(P)-binding Rossmann-fold domains"/>
    <property type="match status" value="1"/>
</dbReference>
<evidence type="ECO:0008006" key="3">
    <source>
        <dbReference type="Google" id="ProtNLM"/>
    </source>
</evidence>